<dbReference type="GO" id="GO:0016208">
    <property type="term" value="F:AMP binding"/>
    <property type="evidence" value="ECO:0007669"/>
    <property type="project" value="TreeGrafter"/>
</dbReference>
<protein>
    <recommendedName>
        <fullName evidence="9">Pyrophosphate--fructose 6-phosphate 1-phosphotransferase</fullName>
        <ecNumber evidence="9">2.7.1.90</ecNumber>
    </recommendedName>
    <alternativeName>
        <fullName evidence="9">6-phosphofructokinase, pyrophosphate dependent</fullName>
    </alternativeName>
    <alternativeName>
        <fullName evidence="9">PPi-dependent phosphofructokinase</fullName>
        <shortName evidence="9">PPi-PFK</shortName>
    </alternativeName>
    <alternativeName>
        <fullName evidence="9">Pyrophosphate-dependent 6-phosphofructose-1-kinase</fullName>
    </alternativeName>
</protein>
<keyword evidence="3 9" id="KW-0963">Cytoplasm</keyword>
<name>A0A132MUY6_9ACTN</name>
<dbReference type="GO" id="GO:0048029">
    <property type="term" value="F:monosaccharide binding"/>
    <property type="evidence" value="ECO:0007669"/>
    <property type="project" value="TreeGrafter"/>
</dbReference>
<evidence type="ECO:0000256" key="2">
    <source>
        <dbReference type="ARBA" id="ARBA00004679"/>
    </source>
</evidence>
<evidence type="ECO:0000256" key="3">
    <source>
        <dbReference type="ARBA" id="ARBA00022490"/>
    </source>
</evidence>
<dbReference type="GO" id="GO:0047334">
    <property type="term" value="F:diphosphate-fructose-6-phosphate 1-phosphotransferase activity"/>
    <property type="evidence" value="ECO:0007669"/>
    <property type="project" value="UniProtKB-EC"/>
</dbReference>
<evidence type="ECO:0000256" key="9">
    <source>
        <dbReference type="HAMAP-Rule" id="MF_01976"/>
    </source>
</evidence>
<comment type="pathway">
    <text evidence="2 9">Carbohydrate degradation; glycolysis; D-glyceraldehyde 3-phosphate and glycerone phosphate from D-glucose: step 3/4.</text>
</comment>
<dbReference type="PROSITE" id="PS00433">
    <property type="entry name" value="PHOSPHOFRUCTOKINASE"/>
    <property type="match status" value="1"/>
</dbReference>
<keyword evidence="4 9" id="KW-0808">Transferase</keyword>
<dbReference type="Pfam" id="PF00365">
    <property type="entry name" value="PFK"/>
    <property type="match status" value="1"/>
</dbReference>
<feature type="domain" description="Phosphofructokinase" evidence="10">
    <location>
        <begin position="2"/>
        <end position="297"/>
    </location>
</feature>
<feature type="binding site" description="in other chain" evidence="9">
    <location>
        <position position="221"/>
    </location>
    <ligand>
        <name>substrate</name>
        <note>ligand shared between dimeric partners</note>
    </ligand>
</feature>
<dbReference type="InterPro" id="IPR012003">
    <property type="entry name" value="ATP_PFK_prok-type"/>
</dbReference>
<feature type="binding site" description="in other chain" evidence="9">
    <location>
        <begin position="271"/>
        <end position="274"/>
    </location>
    <ligand>
        <name>substrate</name>
        <note>ligand shared between dimeric partners</note>
    </ligand>
</feature>
<evidence type="ECO:0000256" key="8">
    <source>
        <dbReference type="ARBA" id="ARBA00023152"/>
    </source>
</evidence>
<comment type="function">
    <text evidence="9">Catalyzes the phosphorylation of D-fructose 6-phosphate, the first committing step of glycolysis. Uses inorganic phosphate (PPi) as phosphoryl donor instead of ATP like common ATP-dependent phosphofructokinases (ATP-PFKs), which renders the reaction reversible, and can thus function both in glycolysis and gluconeogenesis. Consistently, PPi-PFK can replace the enzymes of both the forward (ATP-PFK) and reverse (fructose-bisphosphatase (FBPase)) reactions.</text>
</comment>
<comment type="catalytic activity">
    <reaction evidence="9">
        <text>beta-D-fructose 6-phosphate + diphosphate = beta-D-fructose 1,6-bisphosphate + phosphate + H(+)</text>
        <dbReference type="Rhea" id="RHEA:13613"/>
        <dbReference type="ChEBI" id="CHEBI:15378"/>
        <dbReference type="ChEBI" id="CHEBI:32966"/>
        <dbReference type="ChEBI" id="CHEBI:33019"/>
        <dbReference type="ChEBI" id="CHEBI:43474"/>
        <dbReference type="ChEBI" id="CHEBI:57634"/>
        <dbReference type="EC" id="2.7.1.90"/>
    </reaction>
</comment>
<evidence type="ECO:0000259" key="10">
    <source>
        <dbReference type="Pfam" id="PF00365"/>
    </source>
</evidence>
<dbReference type="SUPFAM" id="SSF53784">
    <property type="entry name" value="Phosphofructokinase"/>
    <property type="match status" value="1"/>
</dbReference>
<sequence>MRVGVLTGGGDCPGLNAVIRAVVRKGIQQYGYEFLGFRDGWRGPLEGDARPLDVQAVRGILPRGGTILGSSRTNPFKIENGVERIRENLAKLGVDALIAIGGEDTLGVATKLHDLGVKVVGVPKTIDNDLNATDYTFGFDTAVNIATEAIDRLHTTAESHRRVQVVEVMGRHAGWIAIHAGMAGGANVILIPEEPFDLDQVCEWVESRFRSNYSPIIVIAEGAVPKEGQLVRQSQELDAFGHVRLGGIGEVLAAEIEKRTGKESRCVVLGHVQRGGTPTAFDRWLATRFGLHAIDAVHDGDWGKMVALRGTDIVRVPLAEATKELKVVPKELYEEAKTFFG</sequence>
<comment type="subcellular location">
    <subcellularLocation>
        <location evidence="9">Cytoplasm</location>
    </subcellularLocation>
</comment>
<dbReference type="NCBIfam" id="NF002872">
    <property type="entry name" value="PRK03202.1"/>
    <property type="match status" value="1"/>
</dbReference>
<feature type="binding site" evidence="9">
    <location>
        <position position="265"/>
    </location>
    <ligand>
        <name>substrate</name>
        <note>ligand shared between dimeric partners</note>
    </ligand>
</feature>
<feature type="binding site" evidence="9">
    <location>
        <position position="103"/>
    </location>
    <ligand>
        <name>Mg(2+)</name>
        <dbReference type="ChEBI" id="CHEBI:18420"/>
        <note>catalytic</note>
    </ligand>
</feature>
<comment type="subunit">
    <text evidence="9">Homodimer or homotetramer.</text>
</comment>
<keyword evidence="7 9" id="KW-0460">Magnesium</keyword>
<dbReference type="InterPro" id="IPR015912">
    <property type="entry name" value="Phosphofructokinase_CS"/>
</dbReference>
<dbReference type="InterPro" id="IPR022953">
    <property type="entry name" value="ATP_PFK"/>
</dbReference>
<evidence type="ECO:0000256" key="4">
    <source>
        <dbReference type="ARBA" id="ARBA00022679"/>
    </source>
</evidence>
<evidence type="ECO:0000313" key="11">
    <source>
        <dbReference type="EMBL" id="KWX01653.1"/>
    </source>
</evidence>
<dbReference type="InterPro" id="IPR000023">
    <property type="entry name" value="Phosphofructokinase_dom"/>
</dbReference>
<dbReference type="UniPathway" id="UPA00109">
    <property type="reaction ID" value="UER00182"/>
</dbReference>
<dbReference type="GO" id="GO:0003872">
    <property type="term" value="F:6-phosphofructokinase activity"/>
    <property type="evidence" value="ECO:0007669"/>
    <property type="project" value="UniProtKB-UniRule"/>
</dbReference>
<comment type="activity regulation">
    <text evidence="9">Non-allosteric.</text>
</comment>
<dbReference type="OrthoDB" id="9802503at2"/>
<evidence type="ECO:0000256" key="1">
    <source>
        <dbReference type="ARBA" id="ARBA00001946"/>
    </source>
</evidence>
<dbReference type="AlphaFoldDB" id="A0A132MUY6"/>
<feature type="binding site" evidence="9">
    <location>
        <position position="10"/>
    </location>
    <ligand>
        <name>diphosphate</name>
        <dbReference type="ChEBI" id="CHEBI:33019"/>
    </ligand>
</feature>
<feature type="site" description="Important for catalytic activity; stabilizes the transition state when the phosphoryl donor is PPi" evidence="9">
    <location>
        <position position="124"/>
    </location>
</feature>
<dbReference type="GO" id="GO:0061621">
    <property type="term" value="P:canonical glycolysis"/>
    <property type="evidence" value="ECO:0007669"/>
    <property type="project" value="TreeGrafter"/>
</dbReference>
<dbReference type="EC" id="2.7.1.90" evidence="9"/>
<comment type="similarity">
    <text evidence="9">Belongs to the phosphofructokinase type A (PFKA) family. Mixed-substrate PFK group III subfamily.</text>
</comment>
<dbReference type="PRINTS" id="PR00476">
    <property type="entry name" value="PHFRCTKINASE"/>
</dbReference>
<dbReference type="HAMAP" id="MF_01976">
    <property type="entry name" value="Phosphofructokinase_III"/>
    <property type="match status" value="1"/>
</dbReference>
<keyword evidence="12" id="KW-1185">Reference proteome</keyword>
<dbReference type="GO" id="GO:0005524">
    <property type="term" value="F:ATP binding"/>
    <property type="evidence" value="ECO:0007669"/>
    <property type="project" value="InterPro"/>
</dbReference>
<dbReference type="STRING" id="1469144.LI90_2685"/>
<evidence type="ECO:0000313" key="12">
    <source>
        <dbReference type="Proteomes" id="UP000070188"/>
    </source>
</evidence>
<keyword evidence="5 9" id="KW-0479">Metal-binding</keyword>
<reference evidence="12" key="1">
    <citation type="submission" date="2015-04" db="EMBL/GenBank/DDBJ databases">
        <title>Physiological reanalysis, assessment of diazotrophy, and genome sequences of multiple isolates of Streptomyces thermoautotrophicus.</title>
        <authorList>
            <person name="MacKellar D.C."/>
            <person name="Lieber L."/>
            <person name="Norman J."/>
            <person name="Bolger A."/>
            <person name="Tobin C."/>
            <person name="Murray J.W."/>
            <person name="Chang R."/>
            <person name="Ford T."/>
            <person name="Nguyen P.Q."/>
            <person name="Woodward J."/>
            <person name="Permingeat H."/>
            <person name="Joshi N.S."/>
            <person name="Silver P.A."/>
            <person name="Usadel B."/>
            <person name="Rutherford A.W."/>
            <person name="Friesen M."/>
            <person name="Prell J."/>
        </authorList>
    </citation>
    <scope>NUCLEOTIDE SEQUENCE [LARGE SCALE GENOMIC DNA]</scope>
    <source>
        <strain evidence="12">H1</strain>
    </source>
</reference>
<keyword evidence="6 9" id="KW-0418">Kinase</keyword>
<dbReference type="PANTHER" id="PTHR13697">
    <property type="entry name" value="PHOSPHOFRUCTOKINASE"/>
    <property type="match status" value="1"/>
</dbReference>
<dbReference type="EMBL" id="LAXD01000001">
    <property type="protein sequence ID" value="KWX01653.1"/>
    <property type="molecule type" value="Genomic_DNA"/>
</dbReference>
<accession>A0A132MUY6</accession>
<dbReference type="Gene3D" id="3.40.50.460">
    <property type="entry name" value="Phosphofructokinase domain"/>
    <property type="match status" value="1"/>
</dbReference>
<gene>
    <name evidence="9" type="primary">pfp</name>
    <name evidence="11" type="ORF">LI90_2685</name>
</gene>
<evidence type="ECO:0000256" key="7">
    <source>
        <dbReference type="ARBA" id="ARBA00022842"/>
    </source>
</evidence>
<dbReference type="PIRSF" id="PIRSF000532">
    <property type="entry name" value="ATP_PFK_prok"/>
    <property type="match status" value="1"/>
</dbReference>
<comment type="caution">
    <text evidence="11">The sequence shown here is derived from an EMBL/GenBank/DDBJ whole genome shotgun (WGS) entry which is preliminary data.</text>
</comment>
<comment type="caution">
    <text evidence="9">Lacks conserved residue(s) required for the propagation of feature annotation.</text>
</comment>
<dbReference type="PATRIC" id="fig|1469144.10.peg.2906"/>
<feature type="binding site" evidence="9">
    <location>
        <position position="162"/>
    </location>
    <ligand>
        <name>substrate</name>
        <note>ligand shared between dimeric partners</note>
    </ligand>
</feature>
<dbReference type="InterPro" id="IPR012829">
    <property type="entry name" value="Phosphofructokinase_III"/>
</dbReference>
<feature type="binding site" description="in other chain" evidence="9">
    <location>
        <begin position="125"/>
        <end position="127"/>
    </location>
    <ligand>
        <name>substrate</name>
        <note>ligand shared between dimeric partners</note>
    </ligand>
</feature>
<evidence type="ECO:0000256" key="5">
    <source>
        <dbReference type="ARBA" id="ARBA00022723"/>
    </source>
</evidence>
<dbReference type="Gene3D" id="3.40.50.450">
    <property type="match status" value="1"/>
</dbReference>
<dbReference type="GO" id="GO:0046872">
    <property type="term" value="F:metal ion binding"/>
    <property type="evidence" value="ECO:0007669"/>
    <property type="project" value="UniProtKB-KW"/>
</dbReference>
<dbReference type="Proteomes" id="UP000070188">
    <property type="component" value="Unassembled WGS sequence"/>
</dbReference>
<dbReference type="GO" id="GO:0042802">
    <property type="term" value="F:identical protein binding"/>
    <property type="evidence" value="ECO:0007669"/>
    <property type="project" value="TreeGrafter"/>
</dbReference>
<dbReference type="GO" id="GO:0070095">
    <property type="term" value="F:fructose-6-phosphate binding"/>
    <property type="evidence" value="ECO:0007669"/>
    <property type="project" value="TreeGrafter"/>
</dbReference>
<dbReference type="GO" id="GO:0006002">
    <property type="term" value="P:fructose 6-phosphate metabolic process"/>
    <property type="evidence" value="ECO:0007669"/>
    <property type="project" value="InterPro"/>
</dbReference>
<dbReference type="GO" id="GO:0030388">
    <property type="term" value="P:fructose 1,6-bisphosphate metabolic process"/>
    <property type="evidence" value="ECO:0007669"/>
    <property type="project" value="TreeGrafter"/>
</dbReference>
<organism evidence="11 12">
    <name type="scientific">Carbonactinospora thermoautotrophica</name>
    <dbReference type="NCBI Taxonomy" id="1469144"/>
    <lineage>
        <taxon>Bacteria</taxon>
        <taxon>Bacillati</taxon>
        <taxon>Actinomycetota</taxon>
        <taxon>Actinomycetes</taxon>
        <taxon>Kitasatosporales</taxon>
        <taxon>Carbonactinosporaceae</taxon>
        <taxon>Carbonactinospora</taxon>
    </lineage>
</organism>
<dbReference type="NCBIfam" id="TIGR02483">
    <property type="entry name" value="PFK_mixed"/>
    <property type="match status" value="1"/>
</dbReference>
<feature type="binding site" description="in other chain" evidence="9">
    <location>
        <begin position="169"/>
        <end position="171"/>
    </location>
    <ligand>
        <name>substrate</name>
        <note>ligand shared between dimeric partners</note>
    </ligand>
</feature>
<feature type="active site" description="Proton acceptor" evidence="9">
    <location>
        <position position="127"/>
    </location>
</feature>
<dbReference type="RefSeq" id="WP_066888263.1">
    <property type="nucleotide sequence ID" value="NZ_CP171739.1"/>
</dbReference>
<dbReference type="GO" id="GO:0005945">
    <property type="term" value="C:6-phosphofructokinase complex"/>
    <property type="evidence" value="ECO:0007669"/>
    <property type="project" value="TreeGrafter"/>
</dbReference>
<keyword evidence="8 9" id="KW-0324">Glycolysis</keyword>
<dbReference type="PANTHER" id="PTHR13697:SF52">
    <property type="entry name" value="ATP-DEPENDENT 6-PHOSPHOFRUCTOKINASE 3"/>
    <property type="match status" value="1"/>
</dbReference>
<dbReference type="InterPro" id="IPR035966">
    <property type="entry name" value="PKF_sf"/>
</dbReference>
<proteinExistence type="inferred from homology"/>
<evidence type="ECO:0000256" key="6">
    <source>
        <dbReference type="ARBA" id="ARBA00022777"/>
    </source>
</evidence>
<comment type="cofactor">
    <cofactor evidence="1 9">
        <name>Mg(2+)</name>
        <dbReference type="ChEBI" id="CHEBI:18420"/>
    </cofactor>
</comment>
<feature type="site" description="Important for catalytic activity and substrate specificity; stabilizes the transition state when the phosphoryl donor is PPi; prevents ATP from binding by mimicking the alpha-phosphate group of ATP" evidence="9">
    <location>
        <position position="104"/>
    </location>
</feature>